<dbReference type="RefSeq" id="WP_207859247.1">
    <property type="nucleotide sequence ID" value="NZ_JAFREP010000011.1"/>
</dbReference>
<dbReference type="EMBL" id="JAFREP010000011">
    <property type="protein sequence ID" value="MBO1319423.1"/>
    <property type="molecule type" value="Genomic_DNA"/>
</dbReference>
<name>A0A8J7U4H0_9BACT</name>
<evidence type="ECO:0000313" key="2">
    <source>
        <dbReference type="EMBL" id="MBO1319423.1"/>
    </source>
</evidence>
<dbReference type="Proteomes" id="UP000664417">
    <property type="component" value="Unassembled WGS sequence"/>
</dbReference>
<keyword evidence="3" id="KW-1185">Reference proteome</keyword>
<proteinExistence type="predicted"/>
<keyword evidence="1" id="KW-0732">Signal</keyword>
<feature type="chain" id="PRO_5035291956" evidence="1">
    <location>
        <begin position="21"/>
        <end position="283"/>
    </location>
</feature>
<sequence>MKICQVALSCFLLMTVGLFAQKVPVVESGADWVDAETVVTWDDLSPEAWIFVEQFQQGEIPLDEALDFLENTPEGNALQDLVAQAMAADATRFADVLKNDKAGIDQGTLCKMGHAVYERWTHKNLAATMSLTNQVIALTALLSVCPSCPSRAEILRQLEAAQRRLAEHQARVARETPERRAAVNQQCYDYATTNNLDVAFYQGGRFVKTSGNRWEERKPDGRVFPFEQINKDQWTVYLRATDRNGFYINIDLWRKWITFRQPGRDWANLYRINRVSSTYDFVE</sequence>
<protein>
    <submittedName>
        <fullName evidence="2">Uncharacterized protein</fullName>
    </submittedName>
</protein>
<evidence type="ECO:0000313" key="3">
    <source>
        <dbReference type="Proteomes" id="UP000664417"/>
    </source>
</evidence>
<gene>
    <name evidence="2" type="ORF">J3U88_13195</name>
</gene>
<organism evidence="2 3">
    <name type="scientific">Acanthopleuribacter pedis</name>
    <dbReference type="NCBI Taxonomy" id="442870"/>
    <lineage>
        <taxon>Bacteria</taxon>
        <taxon>Pseudomonadati</taxon>
        <taxon>Acidobacteriota</taxon>
        <taxon>Holophagae</taxon>
        <taxon>Acanthopleuribacterales</taxon>
        <taxon>Acanthopleuribacteraceae</taxon>
        <taxon>Acanthopleuribacter</taxon>
    </lineage>
</organism>
<evidence type="ECO:0000256" key="1">
    <source>
        <dbReference type="SAM" id="SignalP"/>
    </source>
</evidence>
<dbReference type="AlphaFoldDB" id="A0A8J7U4H0"/>
<feature type="signal peptide" evidence="1">
    <location>
        <begin position="1"/>
        <end position="20"/>
    </location>
</feature>
<comment type="caution">
    <text evidence="2">The sequence shown here is derived from an EMBL/GenBank/DDBJ whole genome shotgun (WGS) entry which is preliminary data.</text>
</comment>
<accession>A0A8J7U4H0</accession>
<reference evidence="2" key="1">
    <citation type="submission" date="2021-03" db="EMBL/GenBank/DDBJ databases">
        <authorList>
            <person name="Wang G."/>
        </authorList>
    </citation>
    <scope>NUCLEOTIDE SEQUENCE</scope>
    <source>
        <strain evidence="2">KCTC 12899</strain>
    </source>
</reference>